<accession>A0A841HXF0</accession>
<keyword evidence="2" id="KW-0067">ATP-binding</keyword>
<dbReference type="EMBL" id="JACHHG010000005">
    <property type="protein sequence ID" value="MBB6098077.1"/>
    <property type="molecule type" value="Genomic_DNA"/>
</dbReference>
<dbReference type="AlphaFoldDB" id="A0A841HXF0"/>
<dbReference type="Gene3D" id="3.40.50.300">
    <property type="entry name" value="P-loop containing nucleotide triphosphate hydrolases"/>
    <property type="match status" value="1"/>
</dbReference>
<dbReference type="InterPro" id="IPR036388">
    <property type="entry name" value="WH-like_DNA-bd_sf"/>
</dbReference>
<dbReference type="Pfam" id="PF03704">
    <property type="entry name" value="BTAD"/>
    <property type="match status" value="1"/>
</dbReference>
<dbReference type="InterPro" id="IPR027417">
    <property type="entry name" value="P-loop_NTPase"/>
</dbReference>
<evidence type="ECO:0000313" key="5">
    <source>
        <dbReference type="Proteomes" id="UP000569951"/>
    </source>
</evidence>
<gene>
    <name evidence="4" type="ORF">HNR42_001502</name>
</gene>
<dbReference type="Proteomes" id="UP000569951">
    <property type="component" value="Unassembled WGS sequence"/>
</dbReference>
<dbReference type="PANTHER" id="PTHR16305:SF35">
    <property type="entry name" value="TRANSCRIPTIONAL ACTIVATOR DOMAIN"/>
    <property type="match status" value="1"/>
</dbReference>
<keyword evidence="4" id="KW-0238">DNA-binding</keyword>
<comment type="caution">
    <text evidence="4">The sequence shown here is derived from an EMBL/GenBank/DDBJ whole genome shotgun (WGS) entry which is preliminary data.</text>
</comment>
<name>A0A841HXF0_9DEIO</name>
<evidence type="ECO:0000256" key="2">
    <source>
        <dbReference type="ARBA" id="ARBA00022840"/>
    </source>
</evidence>
<dbReference type="RefSeq" id="WP_183986161.1">
    <property type="nucleotide sequence ID" value="NZ_JACHHG010000005.1"/>
</dbReference>
<dbReference type="GO" id="GO:0005737">
    <property type="term" value="C:cytoplasm"/>
    <property type="evidence" value="ECO:0007669"/>
    <property type="project" value="TreeGrafter"/>
</dbReference>
<dbReference type="GO" id="GO:0003677">
    <property type="term" value="F:DNA binding"/>
    <property type="evidence" value="ECO:0007669"/>
    <property type="project" value="UniProtKB-KW"/>
</dbReference>
<dbReference type="InterPro" id="IPR019734">
    <property type="entry name" value="TPR_rpt"/>
</dbReference>
<reference evidence="4 5" key="1">
    <citation type="submission" date="2020-08" db="EMBL/GenBank/DDBJ databases">
        <title>Genomic Encyclopedia of Type Strains, Phase IV (KMG-IV): sequencing the most valuable type-strain genomes for metagenomic binning, comparative biology and taxonomic classification.</title>
        <authorList>
            <person name="Goeker M."/>
        </authorList>
    </citation>
    <scope>NUCLEOTIDE SEQUENCE [LARGE SCALE GENOMIC DNA]</scope>
    <source>
        <strain evidence="4 5">DSM 21458</strain>
    </source>
</reference>
<organism evidence="4 5">
    <name type="scientific">Deinobacterium chartae</name>
    <dbReference type="NCBI Taxonomy" id="521158"/>
    <lineage>
        <taxon>Bacteria</taxon>
        <taxon>Thermotogati</taxon>
        <taxon>Deinococcota</taxon>
        <taxon>Deinococci</taxon>
        <taxon>Deinococcales</taxon>
        <taxon>Deinococcaceae</taxon>
        <taxon>Deinobacterium</taxon>
    </lineage>
</organism>
<dbReference type="Pfam" id="PF13424">
    <property type="entry name" value="TPR_12"/>
    <property type="match status" value="1"/>
</dbReference>
<dbReference type="InterPro" id="IPR041664">
    <property type="entry name" value="AAA_16"/>
</dbReference>
<dbReference type="SMART" id="SM01043">
    <property type="entry name" value="BTAD"/>
    <property type="match status" value="1"/>
</dbReference>
<dbReference type="GO" id="GO:0005524">
    <property type="term" value="F:ATP binding"/>
    <property type="evidence" value="ECO:0007669"/>
    <property type="project" value="UniProtKB-KW"/>
</dbReference>
<keyword evidence="1" id="KW-0547">Nucleotide-binding</keyword>
<evidence type="ECO:0000259" key="3">
    <source>
        <dbReference type="SMART" id="SM01043"/>
    </source>
</evidence>
<keyword evidence="5" id="KW-1185">Reference proteome</keyword>
<sequence length="1166" mass="126447">MDARLLGTATLKLEDREVKLPSRKSLALLTYLALEGPSPRERLADLLWPSLGSDGARHSLRQELYRIGRSPLAACVLTTPEQVALAPSLQVDAVEFQRQAAQGEVEAALALYAGPLLDGYTLPDAETFDAWLTAARERLADLRRQLLARRAADLEAQNDLRAALELHLALLAEDPLQEVHQREAIRLHTWLGERERALERYETFRRLLADELGLEPLPETVLEAERARQPQEGNAGPRSAPRWERLSLQPPLIGRGRTWMDLEAAGSVLAVLTGEPGVGKSRLAQAFAASFGTPLLVRCHEVSRDTPLYPVAEALRAALRDPAARARLEALAGTWRAEVARLVPEFPAPAEREPEGRARFVEGLGLALLAAAGPGGALLWDDLHWADASSVEVLAHVVRRAAHLEAPPRLLATARSDELAGHDSLNAALSGLRRDGRAMVLRLGGLSETEVCTLVQALSGGREPTLFARRLHAATGGNPLFVLETLRYLFETGNLSEDAQGWSSPFDERTVDYAELPIPPEVREVVLERVARLGNPAGRLLEAASLYGASAPLEDLAGATALSEWEALEAVERLTAASVLVEEGSGYRFTHDLLRRAVAEHLSAERRRLLHRRLAQALEARSGDAARIAEHLEAAGQAAQAVTWRVRCAEAATRVYAYPEALHHYQLALAGCTDAQRRFDLHLARADLLRILDDRAALESELEPLRAAAARLGGVQQAELDIRFSLLYDRAGRFAEARTAAEAALGRSGLTASLRAWALLCLGTAHQRLQDFAASERALRTLLTLPDAPPERTAMAHEFLAYCALHRAQAHAAREHNRSARELWQRLGHRQGQAISSNTAARLAMLDGDLDGARAYLHDALTQARALGDQGLQKAFLTNLVNVLTQSGQLEEALEVLQEGLERVQDQQDPSGEGNMQHRLGDVQLLRGRLGAALAAYQRACDLSDRLGQGSHRLNYRLSRARALLAVQRLEEAGALLEELEALAARETASNSPGLVGIERARHLWLSGRASEAAGRLQALLASETLDPLRREVASALLGQVRLALGDPAGAQAAVEGVGATPALRAAAVSVRIRAGLPQEAARSQAQELLRSGQLSPLETLELHRALAEALREVRPLEAAEQRAAAAALLERLSATLPPEWQSDFRARYAGADLSEAALSGPGEPA</sequence>
<evidence type="ECO:0000313" key="4">
    <source>
        <dbReference type="EMBL" id="MBB6098077.1"/>
    </source>
</evidence>
<evidence type="ECO:0000256" key="1">
    <source>
        <dbReference type="ARBA" id="ARBA00022741"/>
    </source>
</evidence>
<proteinExistence type="predicted"/>
<dbReference type="Gene3D" id="1.10.10.10">
    <property type="entry name" value="Winged helix-like DNA-binding domain superfamily/Winged helix DNA-binding domain"/>
    <property type="match status" value="1"/>
</dbReference>
<feature type="domain" description="Bacterial transcriptional activator" evidence="3">
    <location>
        <begin position="91"/>
        <end position="228"/>
    </location>
</feature>
<dbReference type="SMART" id="SM00028">
    <property type="entry name" value="TPR"/>
    <property type="match status" value="5"/>
</dbReference>
<protein>
    <submittedName>
        <fullName evidence="4">DNA-binding SARP family transcriptional activator/predicted negative regulator of RcsB-dependent stress response</fullName>
    </submittedName>
</protein>
<dbReference type="InterPro" id="IPR005158">
    <property type="entry name" value="BTAD"/>
</dbReference>
<dbReference type="Gene3D" id="1.25.40.10">
    <property type="entry name" value="Tetratricopeptide repeat domain"/>
    <property type="match status" value="3"/>
</dbReference>
<dbReference type="PANTHER" id="PTHR16305">
    <property type="entry name" value="TESTICULAR SOLUBLE ADENYLYL CYCLASE"/>
    <property type="match status" value="1"/>
</dbReference>
<dbReference type="SUPFAM" id="SSF48452">
    <property type="entry name" value="TPR-like"/>
    <property type="match status" value="3"/>
</dbReference>
<dbReference type="Pfam" id="PF13191">
    <property type="entry name" value="AAA_16"/>
    <property type="match status" value="1"/>
</dbReference>
<dbReference type="GO" id="GO:0004016">
    <property type="term" value="F:adenylate cyclase activity"/>
    <property type="evidence" value="ECO:0007669"/>
    <property type="project" value="TreeGrafter"/>
</dbReference>
<dbReference type="SUPFAM" id="SSF52540">
    <property type="entry name" value="P-loop containing nucleoside triphosphate hydrolases"/>
    <property type="match status" value="1"/>
</dbReference>
<dbReference type="InterPro" id="IPR011990">
    <property type="entry name" value="TPR-like_helical_dom_sf"/>
</dbReference>